<proteinExistence type="predicted"/>
<dbReference type="SUPFAM" id="SSF50370">
    <property type="entry name" value="Ricin B-like lectins"/>
    <property type="match status" value="1"/>
</dbReference>
<sequence>MKHSILLILVFAGLTRCALIPNKRVIVYNDDHDDYTLVEGVPYNIVHLKSRMNLNGDNYDVDVKNSNSYWSIQKAYDSLYNIIHLNSCRNLDSNIHKVYTSTPEYDNHYQHWEFTKIKNDTYNIKHPISQSRSLDSNGYSVYLGNEYKHYNPFQQWSFEPANYNLTALVTEFSYPPDLKDQLSRIEKKLNSYTVEIRKAEFLGKKVSNRLSIFFHINAIVYEWLGINTGIDWNSEAEKQFVSQYEEIYRETISEEVTYGIKEQIMVPPFNSIEFGATIDQITVDIPFNATIRITGKADRLDEYGNVVPMTDVDIDALKCYLQKENYSIIKVVAEENSLIVSTNGTLKVDGYGLASTIETKPIFHDNPPDSNDPPTDFGDILWQYRQFIYFAGAFVIYKFGRKFFENRNYVEI</sequence>
<dbReference type="Gene3D" id="2.80.10.50">
    <property type="match status" value="1"/>
</dbReference>
<accession>A0A9N9ACL5</accession>
<feature type="chain" id="PRO_5040279397" evidence="1">
    <location>
        <begin position="18"/>
        <end position="412"/>
    </location>
</feature>
<dbReference type="InterPro" id="IPR035992">
    <property type="entry name" value="Ricin_B-like_lectins"/>
</dbReference>
<evidence type="ECO:0000256" key="1">
    <source>
        <dbReference type="SAM" id="SignalP"/>
    </source>
</evidence>
<dbReference type="OrthoDB" id="2342560at2759"/>
<name>A0A9N9ACL5_9GLOM</name>
<keyword evidence="1" id="KW-0732">Signal</keyword>
<evidence type="ECO:0000313" key="2">
    <source>
        <dbReference type="EMBL" id="CAG8525612.1"/>
    </source>
</evidence>
<feature type="signal peptide" evidence="1">
    <location>
        <begin position="1"/>
        <end position="17"/>
    </location>
</feature>
<protein>
    <submittedName>
        <fullName evidence="2">11022_t:CDS:1</fullName>
    </submittedName>
</protein>
<dbReference type="AlphaFoldDB" id="A0A9N9ACL5"/>
<dbReference type="Gene3D" id="2.170.15.10">
    <property type="entry name" value="Proaerolysin, chain A, domain 3"/>
    <property type="match status" value="1"/>
</dbReference>
<keyword evidence="3" id="KW-1185">Reference proteome</keyword>
<dbReference type="CDD" id="cd00161">
    <property type="entry name" value="beta-trefoil_Ricin-like"/>
    <property type="match status" value="1"/>
</dbReference>
<gene>
    <name evidence="2" type="ORF">FCALED_LOCUS4921</name>
</gene>
<dbReference type="Proteomes" id="UP000789570">
    <property type="component" value="Unassembled WGS sequence"/>
</dbReference>
<dbReference type="EMBL" id="CAJVPQ010000998">
    <property type="protein sequence ID" value="CAG8525612.1"/>
    <property type="molecule type" value="Genomic_DNA"/>
</dbReference>
<comment type="caution">
    <text evidence="2">The sequence shown here is derived from an EMBL/GenBank/DDBJ whole genome shotgun (WGS) entry which is preliminary data.</text>
</comment>
<reference evidence="2" key="1">
    <citation type="submission" date="2021-06" db="EMBL/GenBank/DDBJ databases">
        <authorList>
            <person name="Kallberg Y."/>
            <person name="Tangrot J."/>
            <person name="Rosling A."/>
        </authorList>
    </citation>
    <scope>NUCLEOTIDE SEQUENCE</scope>
    <source>
        <strain evidence="2">UK204</strain>
    </source>
</reference>
<evidence type="ECO:0000313" key="3">
    <source>
        <dbReference type="Proteomes" id="UP000789570"/>
    </source>
</evidence>
<dbReference type="SUPFAM" id="SSF56973">
    <property type="entry name" value="Aerolisin/ETX pore-forming domain"/>
    <property type="match status" value="1"/>
</dbReference>
<organism evidence="2 3">
    <name type="scientific">Funneliformis caledonium</name>
    <dbReference type="NCBI Taxonomy" id="1117310"/>
    <lineage>
        <taxon>Eukaryota</taxon>
        <taxon>Fungi</taxon>
        <taxon>Fungi incertae sedis</taxon>
        <taxon>Mucoromycota</taxon>
        <taxon>Glomeromycotina</taxon>
        <taxon>Glomeromycetes</taxon>
        <taxon>Glomerales</taxon>
        <taxon>Glomeraceae</taxon>
        <taxon>Funneliformis</taxon>
    </lineage>
</organism>